<dbReference type="EMBL" id="HACM01012538">
    <property type="protein sequence ID" value="CRZ12980.1"/>
    <property type="molecule type" value="Transcribed_RNA"/>
</dbReference>
<feature type="non-terminal residue" evidence="1">
    <location>
        <position position="1"/>
    </location>
</feature>
<sequence>GGELADGWEDTICITGEHDDVRGLVGRSARDLGTRNILDRVCTTGVLSDADIIIIGDTVRGVVDDVLEDRTKANSVVDLGLLLGAQVDALGVTSSLNVEYTVVRPDMLIVTDQLAARVSRKSGLASSRKSEEE</sequence>
<reference evidence="1" key="1">
    <citation type="submission" date="2015-04" db="EMBL/GenBank/DDBJ databases">
        <title>The genome sequence of the plant pathogenic Rhizarian Plasmodiophora brassicae reveals insights in its biotrophic life cycle and the origin of chitin synthesis.</title>
        <authorList>
            <person name="Schwelm A."/>
            <person name="Fogelqvist J."/>
            <person name="Knaust A."/>
            <person name="Julke S."/>
            <person name="Lilja T."/>
            <person name="Dhandapani V."/>
            <person name="Bonilla-Rosso G."/>
            <person name="Karlsson M."/>
            <person name="Shevchenko A."/>
            <person name="Choi S.R."/>
            <person name="Kim H.G."/>
            <person name="Park J.Y."/>
            <person name="Lim Y.P."/>
            <person name="Ludwig-Muller J."/>
            <person name="Dixelius C."/>
        </authorList>
    </citation>
    <scope>NUCLEOTIDE SEQUENCE</scope>
    <source>
        <tissue evidence="1">Potato root galls</tissue>
    </source>
</reference>
<feature type="non-terminal residue" evidence="1">
    <location>
        <position position="133"/>
    </location>
</feature>
<accession>A0A0H5RFM2</accession>
<evidence type="ECO:0000313" key="1">
    <source>
        <dbReference type="EMBL" id="CRZ12980.1"/>
    </source>
</evidence>
<protein>
    <submittedName>
        <fullName evidence="1">Uncharacterized protein</fullName>
    </submittedName>
</protein>
<dbReference type="AlphaFoldDB" id="A0A0H5RFM2"/>
<organism evidence="1">
    <name type="scientific">Spongospora subterranea</name>
    <dbReference type="NCBI Taxonomy" id="70186"/>
    <lineage>
        <taxon>Eukaryota</taxon>
        <taxon>Sar</taxon>
        <taxon>Rhizaria</taxon>
        <taxon>Endomyxa</taxon>
        <taxon>Phytomyxea</taxon>
        <taxon>Plasmodiophorida</taxon>
        <taxon>Plasmodiophoridae</taxon>
        <taxon>Spongospora</taxon>
    </lineage>
</organism>
<proteinExistence type="predicted"/>
<name>A0A0H5RFM2_9EUKA</name>